<sequence length="680" mass="77484">MGLSEKETGDEEDNAGEGEEDEEGGRRANLYRLFDSIHFDPSMAMTYLFQCKKMEFLRYIGDRLFSFPTLEVDSHLPQLLHLSLHFPDVQAAVLPYLISRSHESVDFSLRLIWLLDSFKENPKTSQIREIIIADETKRLKRNRIKRPTHVRSRSDATGLILLNGSSMTLSHFKQKPTLGNLASGKAFDNGCICFETRLATVNHLKGRGEIPCACGAPRFAAQIQFIQALTNIGTSLALIPIKEDRTKRLWADLSSINMNLPARVWLPIYSSERPHYVVRIPVQNATVLNSKDKAPYIIYVEVVEVPDLGNSPTPLKIKSSLRHVRSEERLMELEPPCGDSPGPNSSSSSISNITPPHFSVDSISLHSFKDDFEDVWSADIGEEELLMGYHSGSMDTMSQISVDSMGYKEPPPILATDIRKRLEESVEELKSSKKFPHDPNDPSASVLKETWAEKTEKIKMLSPYGHQQNWQLLSVIVKCGDDLRQEHLAYQILEMLDRIWKRERVKLWVKPYRILVLSDNCGMIEPIWNTVSLHQVKKQSKKTLLNYFISEFGDFNSEGFLTAQHNFVRSCAGYCIVSYLLQLKDRHNGNILLDNQGHLIHIDFNFILSHSPQNLGFENSPFKLTTEFVDVMGGRDGEMFHFLKTLILQGLIAVKKHHEQIMSLVNIMRTVCKFDRRNIS</sequence>
<dbReference type="SMART" id="SM00146">
    <property type="entry name" value="PI3Kc"/>
    <property type="match status" value="1"/>
</dbReference>
<dbReference type="Gene3D" id="1.10.1070.11">
    <property type="entry name" value="Phosphatidylinositol 3-/4-kinase, catalytic domain"/>
    <property type="match status" value="1"/>
</dbReference>
<proteinExistence type="predicted"/>
<dbReference type="GO" id="GO:0048015">
    <property type="term" value="P:phosphatidylinositol-mediated signaling"/>
    <property type="evidence" value="ECO:0007669"/>
    <property type="project" value="TreeGrafter"/>
</dbReference>
<feature type="domain" description="PI3K/PI4K catalytic" evidence="8">
    <location>
        <begin position="440"/>
        <end position="680"/>
    </location>
</feature>
<evidence type="ECO:0000313" key="9">
    <source>
        <dbReference type="EMBL" id="CDW46310.1"/>
    </source>
</evidence>
<dbReference type="InterPro" id="IPR011009">
    <property type="entry name" value="Kinase-like_dom_sf"/>
</dbReference>
<dbReference type="Pfam" id="PF21245">
    <property type="entry name" value="PI4KB-PIK1_PIK"/>
    <property type="match status" value="1"/>
</dbReference>
<dbReference type="EMBL" id="HACA01028949">
    <property type="protein sequence ID" value="CDW46310.1"/>
    <property type="molecule type" value="Transcribed_RNA"/>
</dbReference>
<comment type="subcellular location">
    <subcellularLocation>
        <location evidence="1">Mitochondrion outer membrane</location>
        <topology evidence="1">Peripheral membrane protein</topology>
    </subcellularLocation>
    <subcellularLocation>
        <location evidence="5">Rough endoplasmic reticulum membrane</location>
        <topology evidence="5">Peripheral membrane protein</topology>
    </subcellularLocation>
</comment>
<dbReference type="GO" id="GO:0046854">
    <property type="term" value="P:phosphatidylinositol phosphate biosynthetic process"/>
    <property type="evidence" value="ECO:0007669"/>
    <property type="project" value="InterPro"/>
</dbReference>
<evidence type="ECO:0000256" key="6">
    <source>
        <dbReference type="ARBA" id="ARBA00039877"/>
    </source>
</evidence>
<evidence type="ECO:0000256" key="3">
    <source>
        <dbReference type="ARBA" id="ARBA00022777"/>
    </source>
</evidence>
<evidence type="ECO:0000259" key="8">
    <source>
        <dbReference type="PROSITE" id="PS50290"/>
    </source>
</evidence>
<name>A0A0K2V7K3_LEPSM</name>
<feature type="compositionally biased region" description="Low complexity" evidence="7">
    <location>
        <begin position="335"/>
        <end position="352"/>
    </location>
</feature>
<keyword evidence="2" id="KW-0808">Transferase</keyword>
<dbReference type="SUPFAM" id="SSF56112">
    <property type="entry name" value="Protein kinase-like (PK-like)"/>
    <property type="match status" value="1"/>
</dbReference>
<dbReference type="PANTHER" id="PTHR10048:SF22">
    <property type="entry name" value="PHOSPHATIDYLINOSITOL 4-KINASE BETA"/>
    <property type="match status" value="1"/>
</dbReference>
<dbReference type="Gene3D" id="3.30.1010.10">
    <property type="entry name" value="Phosphatidylinositol 3-kinase Catalytic Subunit, Chain A, domain 4"/>
    <property type="match status" value="1"/>
</dbReference>
<dbReference type="Pfam" id="PF00454">
    <property type="entry name" value="PI3_PI4_kinase"/>
    <property type="match status" value="1"/>
</dbReference>
<keyword evidence="3" id="KW-0418">Kinase</keyword>
<feature type="region of interest" description="Disordered" evidence="7">
    <location>
        <begin position="1"/>
        <end position="24"/>
    </location>
</feature>
<dbReference type="GO" id="GO:0005741">
    <property type="term" value="C:mitochondrial outer membrane"/>
    <property type="evidence" value="ECO:0007669"/>
    <property type="project" value="UniProtKB-SubCell"/>
</dbReference>
<dbReference type="InterPro" id="IPR000403">
    <property type="entry name" value="PI3/4_kinase_cat_dom"/>
</dbReference>
<evidence type="ECO:0000256" key="5">
    <source>
        <dbReference type="ARBA" id="ARBA00037860"/>
    </source>
</evidence>
<dbReference type="InterPro" id="IPR018936">
    <property type="entry name" value="PI3/4_kinase_CS"/>
</dbReference>
<dbReference type="InterPro" id="IPR049160">
    <property type="entry name" value="PI4KB-PIK1_PIK"/>
</dbReference>
<accession>A0A0K2V7K3</accession>
<evidence type="ECO:0000256" key="4">
    <source>
        <dbReference type="ARBA" id="ARBA00036767"/>
    </source>
</evidence>
<organism evidence="9">
    <name type="scientific">Lepeophtheirus salmonis</name>
    <name type="common">Salmon louse</name>
    <name type="synonym">Caligus salmonis</name>
    <dbReference type="NCBI Taxonomy" id="72036"/>
    <lineage>
        <taxon>Eukaryota</taxon>
        <taxon>Metazoa</taxon>
        <taxon>Ecdysozoa</taxon>
        <taxon>Arthropoda</taxon>
        <taxon>Crustacea</taxon>
        <taxon>Multicrustacea</taxon>
        <taxon>Hexanauplia</taxon>
        <taxon>Copepoda</taxon>
        <taxon>Siphonostomatoida</taxon>
        <taxon>Caligidae</taxon>
        <taxon>Lepeophtheirus</taxon>
    </lineage>
</organism>
<dbReference type="AlphaFoldDB" id="A0A0K2V7K3"/>
<reference evidence="9" key="1">
    <citation type="submission" date="2014-05" db="EMBL/GenBank/DDBJ databases">
        <authorList>
            <person name="Chronopoulou M."/>
        </authorList>
    </citation>
    <scope>NUCLEOTIDE SEQUENCE</scope>
    <source>
        <tissue evidence="9">Whole organism</tissue>
    </source>
</reference>
<dbReference type="PROSITE" id="PS50290">
    <property type="entry name" value="PI3_4_KINASE_3"/>
    <property type="match status" value="1"/>
</dbReference>
<protein>
    <recommendedName>
        <fullName evidence="6">Phosphatidylinositol 4-kinase beta</fullName>
    </recommendedName>
</protein>
<dbReference type="PANTHER" id="PTHR10048">
    <property type="entry name" value="PHOSPHATIDYLINOSITOL KINASE"/>
    <property type="match status" value="1"/>
</dbReference>
<dbReference type="InterPro" id="IPR036940">
    <property type="entry name" value="PI3/4_kinase_cat_sf"/>
</dbReference>
<comment type="catalytic activity">
    <reaction evidence="4">
        <text>a 1,2-diacyl-sn-glycero-3-phospho-(1D-myo-inositol) + ATP = a 1,2-diacyl-sn-glycero-3-phospho-(1D-myo-inositol 4-phosphate) + ADP + H(+)</text>
        <dbReference type="Rhea" id="RHEA:19877"/>
        <dbReference type="ChEBI" id="CHEBI:15378"/>
        <dbReference type="ChEBI" id="CHEBI:30616"/>
        <dbReference type="ChEBI" id="CHEBI:57880"/>
        <dbReference type="ChEBI" id="CHEBI:58178"/>
        <dbReference type="ChEBI" id="CHEBI:456216"/>
        <dbReference type="EC" id="2.7.1.67"/>
    </reaction>
    <physiologicalReaction direction="left-to-right" evidence="4">
        <dbReference type="Rhea" id="RHEA:19878"/>
    </physiologicalReaction>
</comment>
<evidence type="ECO:0000256" key="2">
    <source>
        <dbReference type="ARBA" id="ARBA00022679"/>
    </source>
</evidence>
<dbReference type="PROSITE" id="PS00915">
    <property type="entry name" value="PI3_4_KINASE_1"/>
    <property type="match status" value="1"/>
</dbReference>
<dbReference type="GO" id="GO:0030867">
    <property type="term" value="C:rough endoplasmic reticulum membrane"/>
    <property type="evidence" value="ECO:0007669"/>
    <property type="project" value="UniProtKB-SubCell"/>
</dbReference>
<dbReference type="PROSITE" id="PS00916">
    <property type="entry name" value="PI3_4_KINASE_2"/>
    <property type="match status" value="1"/>
</dbReference>
<dbReference type="OrthoDB" id="10264149at2759"/>
<evidence type="ECO:0000256" key="1">
    <source>
        <dbReference type="ARBA" id="ARBA00004450"/>
    </source>
</evidence>
<feature type="region of interest" description="Disordered" evidence="7">
    <location>
        <begin position="333"/>
        <end position="352"/>
    </location>
</feature>
<dbReference type="InterPro" id="IPR015433">
    <property type="entry name" value="PI3/4_kinase"/>
</dbReference>
<evidence type="ECO:0000256" key="7">
    <source>
        <dbReference type="SAM" id="MobiDB-lite"/>
    </source>
</evidence>
<dbReference type="GO" id="GO:0004430">
    <property type="term" value="F:1-phosphatidylinositol 4-kinase activity"/>
    <property type="evidence" value="ECO:0007669"/>
    <property type="project" value="UniProtKB-EC"/>
</dbReference>
<feature type="compositionally biased region" description="Acidic residues" evidence="7">
    <location>
        <begin position="8"/>
        <end position="23"/>
    </location>
</feature>